<name>A0A2A7B4D8_9FIRM</name>
<sequence>MSYAADEKFMAVEVVYLESQPESNANLLHSAGQAKRYLGIAKALFAYAVKESVENGFDGVVLFKAKTDTLLRYYIREFGARQIGRYDPFRLVIWEDAAQNLIKEYEVGNDE</sequence>
<dbReference type="AlphaFoldDB" id="A0A2A7B4D8"/>
<reference evidence="1 2" key="1">
    <citation type="journal article" date="2017" name="Front. Microbiol.">
        <title>New Insights into the Diversity of the Genus Faecalibacterium.</title>
        <authorList>
            <person name="Benevides L."/>
            <person name="Burman S."/>
            <person name="Martin R."/>
            <person name="Robert V."/>
            <person name="Thomas M."/>
            <person name="Miquel S."/>
            <person name="Chain F."/>
            <person name="Sokol H."/>
            <person name="Bermudez-Humaran L.G."/>
            <person name="Morrison M."/>
            <person name="Langella P."/>
            <person name="Azevedo V.A."/>
            <person name="Chatel J.M."/>
            <person name="Soares S."/>
        </authorList>
    </citation>
    <scope>NUCLEOTIDE SEQUENCE [LARGE SCALE GENOMIC DNA]</scope>
    <source>
        <strain evidence="1 2">AHMP21</strain>
    </source>
</reference>
<accession>A0A2A7B4D8</accession>
<proteinExistence type="predicted"/>
<protein>
    <submittedName>
        <fullName evidence="1">Uncharacterized protein</fullName>
    </submittedName>
</protein>
<organism evidence="1 2">
    <name type="scientific">Faecalibacterium prausnitzii</name>
    <dbReference type="NCBI Taxonomy" id="853"/>
    <lineage>
        <taxon>Bacteria</taxon>
        <taxon>Bacillati</taxon>
        <taxon>Bacillota</taxon>
        <taxon>Clostridia</taxon>
        <taxon>Eubacteriales</taxon>
        <taxon>Oscillospiraceae</taxon>
        <taxon>Faecalibacterium</taxon>
    </lineage>
</organism>
<comment type="caution">
    <text evidence="1">The sequence shown here is derived from an EMBL/GenBank/DDBJ whole genome shotgun (WGS) entry which is preliminary data.</text>
</comment>
<dbReference type="Proteomes" id="UP000220904">
    <property type="component" value="Unassembled WGS sequence"/>
</dbReference>
<evidence type="ECO:0000313" key="1">
    <source>
        <dbReference type="EMBL" id="PDX86255.1"/>
    </source>
</evidence>
<gene>
    <name evidence="1" type="ORF">CHR60_10275</name>
</gene>
<evidence type="ECO:0000313" key="2">
    <source>
        <dbReference type="Proteomes" id="UP000220904"/>
    </source>
</evidence>
<dbReference type="EMBL" id="NOUV01000015">
    <property type="protein sequence ID" value="PDX86255.1"/>
    <property type="molecule type" value="Genomic_DNA"/>
</dbReference>